<dbReference type="GO" id="GO:0046872">
    <property type="term" value="F:metal ion binding"/>
    <property type="evidence" value="ECO:0007669"/>
    <property type="project" value="UniProtKB-KW"/>
</dbReference>
<sequence length="487" mass="54354">MKKFENDVQKIKYKVLKEVASLAFKGTLQEEMQEIPDRIIEGNKARFRCCIYKEKAIIEERVKLALGGQKKENKWVEVIDIACDECPIDRFTVTEACRGCLAHHCQEVCPANAIIIIDQRSYINQEKCIECGRCKKSCPYDAISERVRPCNKACGVGAITIDEKRKASIDYDKCIQCGACVYRCPFGAIEDRSSIVDVVEKLRNKKKQVFALVAPAISSQFPPAKIGQVVTAIKKLGFHDVIEVALGADIVAYEESKEFATTIEDRGTLTTSCCPSFVELIYKNYPTLTKHISTTVSPMVAIGRMVKNMHPHSEVVFFGPCIAKKMEAQKEDVKDAIDYVLTFEELNALLDGAGIDIEECDEDSLDNASYYGRIFARSGGVSQALEQALAEQNLQEELRAIQCQGVDECNKALKILKAGKLEHNVIEGMICQGGCIGGPSSLTHKPKDKNEVDKYAKLAMEKSPLSALRIFDLENIHLHRNHNEEEK</sequence>
<dbReference type="PROSITE" id="PS00198">
    <property type="entry name" value="4FE4S_FER_1"/>
    <property type="match status" value="1"/>
</dbReference>
<feature type="domain" description="4Fe-4S ferredoxin-type" evidence="4">
    <location>
        <begin position="119"/>
        <end position="148"/>
    </location>
</feature>
<dbReference type="InterPro" id="IPR017896">
    <property type="entry name" value="4Fe4S_Fe-S-bd"/>
</dbReference>
<dbReference type="EMBL" id="JANKAS010000001">
    <property type="protein sequence ID" value="MCR1897706.1"/>
    <property type="molecule type" value="Genomic_DNA"/>
</dbReference>
<name>A0AAE3KYW5_9FIRM</name>
<dbReference type="RefSeq" id="WP_257529118.1">
    <property type="nucleotide sequence ID" value="NZ_JANKAS010000001.1"/>
</dbReference>
<organism evidence="5 6">
    <name type="scientific">Irregularibacter muris</name>
    <dbReference type="NCBI Taxonomy" id="1796619"/>
    <lineage>
        <taxon>Bacteria</taxon>
        <taxon>Bacillati</taxon>
        <taxon>Bacillota</taxon>
        <taxon>Clostridia</taxon>
        <taxon>Eubacteriales</taxon>
        <taxon>Eubacteriaceae</taxon>
        <taxon>Irregularibacter</taxon>
    </lineage>
</organism>
<keyword evidence="1" id="KW-0479">Metal-binding</keyword>
<evidence type="ECO:0000256" key="1">
    <source>
        <dbReference type="ARBA" id="ARBA00022723"/>
    </source>
</evidence>
<dbReference type="SUPFAM" id="SSF53920">
    <property type="entry name" value="Fe-only hydrogenase"/>
    <property type="match status" value="1"/>
</dbReference>
<evidence type="ECO:0000256" key="2">
    <source>
        <dbReference type="ARBA" id="ARBA00023004"/>
    </source>
</evidence>
<dbReference type="SUPFAM" id="SSF54862">
    <property type="entry name" value="4Fe-4S ferredoxins"/>
    <property type="match status" value="1"/>
</dbReference>
<reference evidence="5" key="1">
    <citation type="submission" date="2022-07" db="EMBL/GenBank/DDBJ databases">
        <title>Enhanced cultured diversity of the mouse gut microbiota enables custom-made synthetic communities.</title>
        <authorList>
            <person name="Afrizal A."/>
        </authorList>
    </citation>
    <scope>NUCLEOTIDE SEQUENCE</scope>
    <source>
        <strain evidence="5">DSM 28593</strain>
    </source>
</reference>
<gene>
    <name evidence="5" type="ORF">NSA47_01720</name>
</gene>
<dbReference type="PROSITE" id="PS51379">
    <property type="entry name" value="4FE4S_FER_2"/>
    <property type="match status" value="3"/>
</dbReference>
<dbReference type="NCBIfam" id="TIGR04105">
    <property type="entry name" value="FeFe_hydrog_B1"/>
    <property type="match status" value="1"/>
</dbReference>
<protein>
    <submittedName>
        <fullName evidence="5">4Fe-4S dicluster domain-containing protein</fullName>
    </submittedName>
</protein>
<dbReference type="Proteomes" id="UP001205748">
    <property type="component" value="Unassembled WGS sequence"/>
</dbReference>
<dbReference type="GO" id="GO:0051536">
    <property type="term" value="F:iron-sulfur cluster binding"/>
    <property type="evidence" value="ECO:0007669"/>
    <property type="project" value="UniProtKB-KW"/>
</dbReference>
<dbReference type="AlphaFoldDB" id="A0AAE3KYW5"/>
<dbReference type="InterPro" id="IPR004108">
    <property type="entry name" value="Fe_hydrogenase_lsu_C"/>
</dbReference>
<dbReference type="InterPro" id="IPR050340">
    <property type="entry name" value="Cytosolic_Fe-S_CAF"/>
</dbReference>
<dbReference type="Gene3D" id="3.40.950.10">
    <property type="entry name" value="Fe-only Hydrogenase (Larger Subunit), Chain L, domain 3"/>
    <property type="match status" value="1"/>
</dbReference>
<feature type="domain" description="4Fe-4S ferredoxin-type" evidence="4">
    <location>
        <begin position="89"/>
        <end position="118"/>
    </location>
</feature>
<evidence type="ECO:0000259" key="4">
    <source>
        <dbReference type="PROSITE" id="PS51379"/>
    </source>
</evidence>
<dbReference type="Pfam" id="PF00037">
    <property type="entry name" value="Fer4"/>
    <property type="match status" value="2"/>
</dbReference>
<evidence type="ECO:0000313" key="5">
    <source>
        <dbReference type="EMBL" id="MCR1897706.1"/>
    </source>
</evidence>
<keyword evidence="3" id="KW-0411">Iron-sulfur</keyword>
<dbReference type="Pfam" id="PF02906">
    <property type="entry name" value="Fe_hyd_lg_C"/>
    <property type="match status" value="1"/>
</dbReference>
<dbReference type="InterPro" id="IPR027631">
    <property type="entry name" value="Mono_FeFe_hydrog"/>
</dbReference>
<keyword evidence="2" id="KW-0408">Iron</keyword>
<evidence type="ECO:0000313" key="6">
    <source>
        <dbReference type="Proteomes" id="UP001205748"/>
    </source>
</evidence>
<keyword evidence="6" id="KW-1185">Reference proteome</keyword>
<comment type="caution">
    <text evidence="5">The sequence shown here is derived from an EMBL/GenBank/DDBJ whole genome shotgun (WGS) entry which is preliminary data.</text>
</comment>
<feature type="domain" description="4Fe-4S ferredoxin-type" evidence="4">
    <location>
        <begin position="165"/>
        <end position="194"/>
    </location>
</feature>
<dbReference type="InterPro" id="IPR009016">
    <property type="entry name" value="Fe_hydrogenase"/>
</dbReference>
<dbReference type="PANTHER" id="PTHR11615">
    <property type="entry name" value="NITRATE, FORMATE, IRON DEHYDROGENASE"/>
    <property type="match status" value="1"/>
</dbReference>
<accession>A0AAE3KYW5</accession>
<dbReference type="InterPro" id="IPR017900">
    <property type="entry name" value="4Fe4S_Fe_S_CS"/>
</dbReference>
<proteinExistence type="predicted"/>
<evidence type="ECO:0000256" key="3">
    <source>
        <dbReference type="ARBA" id="ARBA00023014"/>
    </source>
</evidence>
<dbReference type="Gene3D" id="3.30.70.20">
    <property type="match status" value="2"/>
</dbReference>